<protein>
    <submittedName>
        <fullName evidence="2">Uncharacterized protein</fullName>
    </submittedName>
</protein>
<reference evidence="2" key="1">
    <citation type="journal article" date="2020" name="Stud. Mycol.">
        <title>101 Dothideomycetes genomes: a test case for predicting lifestyles and emergence of pathogens.</title>
        <authorList>
            <person name="Haridas S."/>
            <person name="Albert R."/>
            <person name="Binder M."/>
            <person name="Bloem J."/>
            <person name="Labutti K."/>
            <person name="Salamov A."/>
            <person name="Andreopoulos B."/>
            <person name="Baker S."/>
            <person name="Barry K."/>
            <person name="Bills G."/>
            <person name="Bluhm B."/>
            <person name="Cannon C."/>
            <person name="Castanera R."/>
            <person name="Culley D."/>
            <person name="Daum C."/>
            <person name="Ezra D."/>
            <person name="Gonzalez J."/>
            <person name="Henrissat B."/>
            <person name="Kuo A."/>
            <person name="Liang C."/>
            <person name="Lipzen A."/>
            <person name="Lutzoni F."/>
            <person name="Magnuson J."/>
            <person name="Mondo S."/>
            <person name="Nolan M."/>
            <person name="Ohm R."/>
            <person name="Pangilinan J."/>
            <person name="Park H.-J."/>
            <person name="Ramirez L."/>
            <person name="Alfaro M."/>
            <person name="Sun H."/>
            <person name="Tritt A."/>
            <person name="Yoshinaga Y."/>
            <person name="Zwiers L.-H."/>
            <person name="Turgeon B."/>
            <person name="Goodwin S."/>
            <person name="Spatafora J."/>
            <person name="Crous P."/>
            <person name="Grigoriev I."/>
        </authorList>
    </citation>
    <scope>NUCLEOTIDE SEQUENCE</scope>
    <source>
        <strain evidence="2">CBS 115976</strain>
    </source>
</reference>
<evidence type="ECO:0000313" key="3">
    <source>
        <dbReference type="Proteomes" id="UP000799302"/>
    </source>
</evidence>
<proteinExistence type="predicted"/>
<dbReference type="AlphaFoldDB" id="A0A6A6UAY9"/>
<name>A0A6A6UAY9_9PEZI</name>
<sequence>MISAQRPIARAAPQLLAAVRQRSAARPTQFLKAQTRLLSMRPTGRTMREKEDENRAHTVTQRLGQWRKIPVELYPIGVVLAIAIAAAIYSLFAKLRNDKTLRLWRKGKPAPSSDH</sequence>
<keyword evidence="1" id="KW-0812">Transmembrane</keyword>
<keyword evidence="1" id="KW-1133">Transmembrane helix</keyword>
<evidence type="ECO:0000256" key="1">
    <source>
        <dbReference type="SAM" id="Phobius"/>
    </source>
</evidence>
<evidence type="ECO:0000313" key="2">
    <source>
        <dbReference type="EMBL" id="KAF2668776.1"/>
    </source>
</evidence>
<dbReference type="OrthoDB" id="202195at2759"/>
<dbReference type="Proteomes" id="UP000799302">
    <property type="component" value="Unassembled WGS sequence"/>
</dbReference>
<accession>A0A6A6UAY9</accession>
<keyword evidence="3" id="KW-1185">Reference proteome</keyword>
<dbReference type="EMBL" id="MU004236">
    <property type="protein sequence ID" value="KAF2668776.1"/>
    <property type="molecule type" value="Genomic_DNA"/>
</dbReference>
<gene>
    <name evidence="2" type="ORF">BT63DRAFT_426043</name>
</gene>
<feature type="transmembrane region" description="Helical" evidence="1">
    <location>
        <begin position="73"/>
        <end position="92"/>
    </location>
</feature>
<keyword evidence="1" id="KW-0472">Membrane</keyword>
<organism evidence="2 3">
    <name type="scientific">Microthyrium microscopicum</name>
    <dbReference type="NCBI Taxonomy" id="703497"/>
    <lineage>
        <taxon>Eukaryota</taxon>
        <taxon>Fungi</taxon>
        <taxon>Dikarya</taxon>
        <taxon>Ascomycota</taxon>
        <taxon>Pezizomycotina</taxon>
        <taxon>Dothideomycetes</taxon>
        <taxon>Dothideomycetes incertae sedis</taxon>
        <taxon>Microthyriales</taxon>
        <taxon>Microthyriaceae</taxon>
        <taxon>Microthyrium</taxon>
    </lineage>
</organism>